<gene>
    <name evidence="2" type="primary">ypgR</name>
    <name evidence="2" type="ORF">GCM10011389_31900</name>
</gene>
<evidence type="ECO:0000259" key="1">
    <source>
        <dbReference type="SMART" id="SM00932"/>
    </source>
</evidence>
<feature type="domain" description="Scaffold protein Nfu/NifU N-terminal" evidence="1">
    <location>
        <begin position="4"/>
        <end position="89"/>
    </location>
</feature>
<dbReference type="InterPro" id="IPR011989">
    <property type="entry name" value="ARM-like"/>
</dbReference>
<dbReference type="RefSeq" id="WP_188655381.1">
    <property type="nucleotide sequence ID" value="NZ_BMIN01000016.1"/>
</dbReference>
<dbReference type="InterPro" id="IPR036498">
    <property type="entry name" value="Nfu/NifU_N_sf"/>
</dbReference>
<dbReference type="InterPro" id="IPR025989">
    <property type="entry name" value="Virulence_F_dom"/>
</dbReference>
<dbReference type="SUPFAM" id="SSF48371">
    <property type="entry name" value="ARM repeat"/>
    <property type="match status" value="1"/>
</dbReference>
<comment type="caution">
    <text evidence="2">The sequence shown here is derived from an EMBL/GenBank/DDBJ whole genome shotgun (WGS) entry which is preliminary data.</text>
</comment>
<dbReference type="InterPro" id="IPR004155">
    <property type="entry name" value="PBS_lyase_HEAT"/>
</dbReference>
<dbReference type="SUPFAM" id="SSF110836">
    <property type="entry name" value="Hypothetical protein SAV1430"/>
    <property type="match status" value="1"/>
</dbReference>
<dbReference type="Pfam" id="PF08712">
    <property type="entry name" value="Nfu_N"/>
    <property type="match status" value="1"/>
</dbReference>
<dbReference type="PANTHER" id="PTHR12697">
    <property type="entry name" value="PBS LYASE HEAT-LIKE PROTEIN"/>
    <property type="match status" value="1"/>
</dbReference>
<sequence length="380" mass="42996">MNIMSIEPTPSPNSMKINLNEQLADGESRNFKRTDDLSDAPDYIQQLFAIEGVKNLYHVSDFIALDRNPKHAWENILPAVRSVFGSVAQPAMEETNEETPNAEAFGEVNVYVQMFRGIPMQIKLQEGDNEQRVGLPERFMNAAMKASPASPNMVMERKWVEQNPRYGDAEEVGQDVAEELSASYDEERLTSLVEHAFEDGAGDIQTGQEETKQVTLETLDETDWKVRYAALDRMNPTYNDLPVLDKALEDEKASIRRLATAYLGMIEEPEVLPYLYKALKDKSVTVRRTAGDCLSDLGFKEAMPEMIASLSDQNKLVRWRAAMFLYELGDESAIPALQEAIQDSEFEVRMQAKMALRRIEGGEEAKGSVWHQMTQARKEQ</sequence>
<dbReference type="Pfam" id="PF13769">
    <property type="entry name" value="Virulence_fact"/>
    <property type="match status" value="1"/>
</dbReference>
<accession>A0ABQ1QB76</accession>
<dbReference type="InterPro" id="IPR014824">
    <property type="entry name" value="Nfu/NifU_N"/>
</dbReference>
<dbReference type="PANTHER" id="PTHR12697:SF37">
    <property type="entry name" value="CONSERVED VIRULENCE FACTOR C"/>
    <property type="match status" value="1"/>
</dbReference>
<evidence type="ECO:0000313" key="3">
    <source>
        <dbReference type="Proteomes" id="UP000642571"/>
    </source>
</evidence>
<dbReference type="SMART" id="SM00932">
    <property type="entry name" value="Nfu_N"/>
    <property type="match status" value="1"/>
</dbReference>
<dbReference type="InterPro" id="IPR016024">
    <property type="entry name" value="ARM-type_fold"/>
</dbReference>
<protein>
    <recommendedName>
        <fullName evidence="1">Scaffold protein Nfu/NifU N-terminal domain-containing protein</fullName>
    </recommendedName>
</protein>
<name>A0ABQ1QB76_9BACI</name>
<reference evidence="3" key="1">
    <citation type="journal article" date="2019" name="Int. J. Syst. Evol. Microbiol.">
        <title>The Global Catalogue of Microorganisms (GCM) 10K type strain sequencing project: providing services to taxonomists for standard genome sequencing and annotation.</title>
        <authorList>
            <consortium name="The Broad Institute Genomics Platform"/>
            <consortium name="The Broad Institute Genome Sequencing Center for Infectious Disease"/>
            <person name="Wu L."/>
            <person name="Ma J."/>
        </authorList>
    </citation>
    <scope>NUCLEOTIDE SEQUENCE [LARGE SCALE GENOMIC DNA]</scope>
    <source>
        <strain evidence="3">CGMCC 1.15353</strain>
    </source>
</reference>
<dbReference type="Pfam" id="PF13646">
    <property type="entry name" value="HEAT_2"/>
    <property type="match status" value="1"/>
</dbReference>
<keyword evidence="3" id="KW-1185">Reference proteome</keyword>
<dbReference type="Gene3D" id="1.25.10.10">
    <property type="entry name" value="Leucine-rich Repeat Variant"/>
    <property type="match status" value="1"/>
</dbReference>
<organism evidence="2 3">
    <name type="scientific">Pontibacillus salipaludis</name>
    <dbReference type="NCBI Taxonomy" id="1697394"/>
    <lineage>
        <taxon>Bacteria</taxon>
        <taxon>Bacillati</taxon>
        <taxon>Bacillota</taxon>
        <taxon>Bacilli</taxon>
        <taxon>Bacillales</taxon>
        <taxon>Bacillaceae</taxon>
        <taxon>Pontibacillus</taxon>
    </lineage>
</organism>
<dbReference type="Proteomes" id="UP000642571">
    <property type="component" value="Unassembled WGS sequence"/>
</dbReference>
<dbReference type="SMART" id="SM00567">
    <property type="entry name" value="EZ_HEAT"/>
    <property type="match status" value="4"/>
</dbReference>
<dbReference type="Gene3D" id="3.30.1370.70">
    <property type="entry name" value="Scaffold protein Nfu/NifU, N-terminal domain"/>
    <property type="match status" value="1"/>
</dbReference>
<dbReference type="EMBL" id="BMIN01000016">
    <property type="protein sequence ID" value="GGD21840.1"/>
    <property type="molecule type" value="Genomic_DNA"/>
</dbReference>
<proteinExistence type="predicted"/>
<evidence type="ECO:0000313" key="2">
    <source>
        <dbReference type="EMBL" id="GGD21840.1"/>
    </source>
</evidence>